<reference evidence="1 2" key="1">
    <citation type="submission" date="2016-07" db="EMBL/GenBank/DDBJ databases">
        <title>Pervasive Adenine N6-methylation of Active Genes in Fungi.</title>
        <authorList>
            <consortium name="DOE Joint Genome Institute"/>
            <person name="Mondo S.J."/>
            <person name="Dannebaum R.O."/>
            <person name="Kuo R.C."/>
            <person name="Labutti K."/>
            <person name="Haridas S."/>
            <person name="Kuo A."/>
            <person name="Salamov A."/>
            <person name="Ahrendt S.R."/>
            <person name="Lipzen A."/>
            <person name="Sullivan W."/>
            <person name="Andreopoulos W.B."/>
            <person name="Clum A."/>
            <person name="Lindquist E."/>
            <person name="Daum C."/>
            <person name="Ramamoorthy G.K."/>
            <person name="Gryganskyi A."/>
            <person name="Culley D."/>
            <person name="Magnuson J.K."/>
            <person name="James T.Y."/>
            <person name="O'Malley M.A."/>
            <person name="Stajich J.E."/>
            <person name="Spatafora J.W."/>
            <person name="Visel A."/>
            <person name="Grigoriev I.V."/>
        </authorList>
    </citation>
    <scope>NUCLEOTIDE SEQUENCE [LARGE SCALE GENOMIC DNA]</scope>
    <source>
        <strain evidence="1 2">JEL800</strain>
    </source>
</reference>
<accession>A0A1Y2CCU3</accession>
<name>A0A1Y2CCU3_9FUNG</name>
<dbReference type="AlphaFoldDB" id="A0A1Y2CCU3"/>
<keyword evidence="2" id="KW-1185">Reference proteome</keyword>
<organism evidence="1 2">
    <name type="scientific">Rhizoclosmatium globosum</name>
    <dbReference type="NCBI Taxonomy" id="329046"/>
    <lineage>
        <taxon>Eukaryota</taxon>
        <taxon>Fungi</taxon>
        <taxon>Fungi incertae sedis</taxon>
        <taxon>Chytridiomycota</taxon>
        <taxon>Chytridiomycota incertae sedis</taxon>
        <taxon>Chytridiomycetes</taxon>
        <taxon>Chytridiales</taxon>
        <taxon>Chytriomycetaceae</taxon>
        <taxon>Rhizoclosmatium</taxon>
    </lineage>
</organism>
<dbReference type="Proteomes" id="UP000193642">
    <property type="component" value="Unassembled WGS sequence"/>
</dbReference>
<dbReference type="EMBL" id="MCGO01000021">
    <property type="protein sequence ID" value="ORY44746.1"/>
    <property type="molecule type" value="Genomic_DNA"/>
</dbReference>
<evidence type="ECO:0000313" key="1">
    <source>
        <dbReference type="EMBL" id="ORY44746.1"/>
    </source>
</evidence>
<comment type="caution">
    <text evidence="1">The sequence shown here is derived from an EMBL/GenBank/DDBJ whole genome shotgun (WGS) entry which is preliminary data.</text>
</comment>
<proteinExistence type="predicted"/>
<protein>
    <submittedName>
        <fullName evidence="1">Uncharacterized protein</fullName>
    </submittedName>
</protein>
<evidence type="ECO:0000313" key="2">
    <source>
        <dbReference type="Proteomes" id="UP000193642"/>
    </source>
</evidence>
<sequence length="170" mass="19676">MQKIEDSKPEAVKYVLLNASNWPVWSKLALQGIGSSDARVLNPNWKPHKNCFARPEPPNNWLSQMKNADGTPYVPEEGEGNDVPFGQYENQEKIWQSDQKWEDRDITSEKTVVVFLHSRMSKTMQAQYARHETSRELWAELKRNFDPANRVLDKSAADKMYEKQKPPASQ</sequence>
<gene>
    <name evidence="1" type="ORF">BCR33DRAFT_737766</name>
</gene>
<dbReference type="OrthoDB" id="10620140at2759"/>